<dbReference type="CDD" id="cd14683">
    <property type="entry name" value="PH-EXOC1"/>
    <property type="match status" value="1"/>
</dbReference>
<dbReference type="Proteomes" id="UP000007879">
    <property type="component" value="Unassembled WGS sequence"/>
</dbReference>
<keyword evidence="4" id="KW-0175">Coiled coil</keyword>
<reference evidence="8" key="1">
    <citation type="journal article" date="2010" name="Nature">
        <title>The Amphimedon queenslandica genome and the evolution of animal complexity.</title>
        <authorList>
            <person name="Srivastava M."/>
            <person name="Simakov O."/>
            <person name="Chapman J."/>
            <person name="Fahey B."/>
            <person name="Gauthier M.E."/>
            <person name="Mitros T."/>
            <person name="Richards G.S."/>
            <person name="Conaco C."/>
            <person name="Dacre M."/>
            <person name="Hellsten U."/>
            <person name="Larroux C."/>
            <person name="Putnam N.H."/>
            <person name="Stanke M."/>
            <person name="Adamska M."/>
            <person name="Darling A."/>
            <person name="Degnan S.M."/>
            <person name="Oakley T.H."/>
            <person name="Plachetzki D.C."/>
            <person name="Zhai Y."/>
            <person name="Adamski M."/>
            <person name="Calcino A."/>
            <person name="Cummins S.F."/>
            <person name="Goodstein D.M."/>
            <person name="Harris C."/>
            <person name="Jackson D.J."/>
            <person name="Leys S.P."/>
            <person name="Shu S."/>
            <person name="Woodcroft B.J."/>
            <person name="Vervoort M."/>
            <person name="Kosik K.S."/>
            <person name="Manning G."/>
            <person name="Degnan B.M."/>
            <person name="Rokhsar D.S."/>
        </authorList>
    </citation>
    <scope>NUCLEOTIDE SEQUENCE [LARGE SCALE GENOMIC DNA]</scope>
</reference>
<keyword evidence="3" id="KW-0268">Exocytosis</keyword>
<evidence type="ECO:0000256" key="1">
    <source>
        <dbReference type="ARBA" id="ARBA00006518"/>
    </source>
</evidence>
<dbReference type="GO" id="GO:0006887">
    <property type="term" value="P:exocytosis"/>
    <property type="evidence" value="ECO:0007669"/>
    <property type="project" value="UniProtKB-KW"/>
</dbReference>
<reference evidence="7" key="2">
    <citation type="submission" date="2024-06" db="UniProtKB">
        <authorList>
            <consortium name="EnsemblMetazoa"/>
        </authorList>
    </citation>
    <scope>IDENTIFICATION</scope>
</reference>
<sequence length="938" mass="107082">MATSGGKAAVRLAIQKEVFTPAEERLLGLAAVSKPGRRKKTSYLCVSGNPQEKPPVVYLSRIKQDDQRKDKQGLYRRVKKWELSELRLIDGKSADTEVPEFDLHFEKTTFKWVASNVVEKKAFVVCLYRMAHKYLPRNKPEFVHFDEERLHELLATAEAGGRGREIEEEAVQQEDYQELSEKEQEDLEKLLKEEEEKTGGQSGIQNIEAFTENLSQQLSNLDEANIHTLMDSETQIHTLMKSIDNTTIEIGQTELKLAVYDELLMDVRSNMSKLTKDYSRIMILDRNLKALLSQVEEIVEKLYLEPRVERILSSASFHDEQNIRECTESVKKLHNVMRQELSQGVQVMQAVTDQNAHFSRLSFSFGARLKDHLCTTFSQKSTLLLSELTQRSTSNLPSLSAHIPLHRDLRLYTELTHWMKECENSKFVEVCEAYCIEFQKVYDSEIKAFMADIKSHFSRTIDPRKGGGSPAIGGGALSKFAGSQADLSHRGSNLSLNSPSIRGMSASLLDFSMTSQTSLATPDPSKPRFDQVFMLVLEQLQPLCVSEEKFCTTFFHFPRQEESEGSSPPTSRRTEGDTEDGGRADEGVEEYDGSMRDFFGLMTKRNPDKSHMLDVGLMARGLVGFMQHLFGCLLKELESLIQFGEKVEPFNSLYLLVAVSQRVMFAQEGGKLSYLDNCLASSCVILKRLFNKLVTSREKAIKECKVPRKSGKCGVIPSVREFMRFAEKAESIVMGTDRRSELDQAYKTLINALFDCINRLSEEHPKTPRNVVLLENYYQVYDNLSQLKISCLDQEREEAKKRYRLHQQQYVITCLGKPLDKLSTFFEGVENLLGSGVKPEQIGFYSHYNKTELVKCIQSYPGKEVKKGLEKLYKRCDKDLSEESGRLRVVWGAMQEAFINQYDHFTKLMEKCYPGANMQLEFKLADIIEYFRSISDDK</sequence>
<dbReference type="InterPro" id="IPR019160">
    <property type="entry name" value="Sec3_CC"/>
</dbReference>
<dbReference type="AlphaFoldDB" id="A0AAN0IXP4"/>
<dbReference type="PANTHER" id="PTHR16092">
    <property type="entry name" value="SEC3/SYNTAXIN-RELATED"/>
    <property type="match status" value="1"/>
</dbReference>
<dbReference type="InterPro" id="IPR048628">
    <property type="entry name" value="Sec3_C"/>
</dbReference>
<dbReference type="GeneID" id="100633335"/>
<keyword evidence="8" id="KW-1185">Reference proteome</keyword>
<organism evidence="7 8">
    <name type="scientific">Amphimedon queenslandica</name>
    <name type="common">Sponge</name>
    <dbReference type="NCBI Taxonomy" id="400682"/>
    <lineage>
        <taxon>Eukaryota</taxon>
        <taxon>Metazoa</taxon>
        <taxon>Porifera</taxon>
        <taxon>Demospongiae</taxon>
        <taxon>Heteroscleromorpha</taxon>
        <taxon>Haplosclerida</taxon>
        <taxon>Niphatidae</taxon>
        <taxon>Amphimedon</taxon>
    </lineage>
</organism>
<dbReference type="RefSeq" id="XP_019849540.1">
    <property type="nucleotide sequence ID" value="XM_019993981.1"/>
</dbReference>
<dbReference type="EnsemblMetazoa" id="XM_019993981.1">
    <property type="protein sequence ID" value="XP_019849540.1"/>
    <property type="gene ID" value="LOC100633335"/>
</dbReference>
<dbReference type="GO" id="GO:0000145">
    <property type="term" value="C:exocyst"/>
    <property type="evidence" value="ECO:0007669"/>
    <property type="project" value="InterPro"/>
</dbReference>
<evidence type="ECO:0000256" key="3">
    <source>
        <dbReference type="ARBA" id="ARBA00022483"/>
    </source>
</evidence>
<feature type="compositionally biased region" description="Acidic residues" evidence="5">
    <location>
        <begin position="166"/>
        <end position="178"/>
    </location>
</feature>
<name>A0AAN0IXP4_AMPQE</name>
<protein>
    <recommendedName>
        <fullName evidence="6">Exocyst complex component Sec3 PIP2-binding N-terminal domain-containing protein</fullName>
    </recommendedName>
</protein>
<evidence type="ECO:0000313" key="8">
    <source>
        <dbReference type="Proteomes" id="UP000007879"/>
    </source>
</evidence>
<dbReference type="PANTHER" id="PTHR16092:SF14">
    <property type="entry name" value="EXOCYST COMPLEX COMPONENT 1 ISOFORM X1"/>
    <property type="match status" value="1"/>
</dbReference>
<dbReference type="InterPro" id="IPR028258">
    <property type="entry name" value="Sec3-PIP2_bind"/>
</dbReference>
<dbReference type="GO" id="GO:0006893">
    <property type="term" value="P:Golgi to plasma membrane transport"/>
    <property type="evidence" value="ECO:0007669"/>
    <property type="project" value="TreeGrafter"/>
</dbReference>
<dbReference type="Gene3D" id="2.30.29.90">
    <property type="match status" value="1"/>
</dbReference>
<proteinExistence type="inferred from homology"/>
<accession>A0AAN0IXP4</accession>
<evidence type="ECO:0000259" key="6">
    <source>
        <dbReference type="SMART" id="SM01313"/>
    </source>
</evidence>
<dbReference type="GO" id="GO:0005886">
    <property type="term" value="C:plasma membrane"/>
    <property type="evidence" value="ECO:0007669"/>
    <property type="project" value="TreeGrafter"/>
</dbReference>
<evidence type="ECO:0000313" key="7">
    <source>
        <dbReference type="EnsemblMetazoa" id="XP_019849540.1"/>
    </source>
</evidence>
<feature type="region of interest" description="Disordered" evidence="5">
    <location>
        <begin position="160"/>
        <end position="179"/>
    </location>
</feature>
<keyword evidence="2" id="KW-0813">Transport</keyword>
<feature type="compositionally biased region" description="Basic and acidic residues" evidence="5">
    <location>
        <begin position="572"/>
        <end position="586"/>
    </location>
</feature>
<comment type="similarity">
    <text evidence="1">Belongs to the SEC3 family.</text>
</comment>
<dbReference type="GO" id="GO:0005546">
    <property type="term" value="F:phosphatidylinositol-4,5-bisphosphate binding"/>
    <property type="evidence" value="ECO:0007669"/>
    <property type="project" value="TreeGrafter"/>
</dbReference>
<dbReference type="Pfam" id="PF09763">
    <property type="entry name" value="Sec3_CC"/>
    <property type="match status" value="1"/>
</dbReference>
<evidence type="ECO:0000256" key="4">
    <source>
        <dbReference type="ARBA" id="ARBA00023054"/>
    </source>
</evidence>
<dbReference type="Pfam" id="PF20654">
    <property type="entry name" value="Sec3_C-term"/>
    <property type="match status" value="1"/>
</dbReference>
<evidence type="ECO:0000256" key="2">
    <source>
        <dbReference type="ARBA" id="ARBA00022448"/>
    </source>
</evidence>
<dbReference type="Pfam" id="PF15277">
    <property type="entry name" value="Sec3-PIP2_bind"/>
    <property type="match status" value="1"/>
</dbReference>
<feature type="domain" description="Exocyst complex component Sec3 PIP2-binding N-terminal" evidence="6">
    <location>
        <begin position="37"/>
        <end position="134"/>
    </location>
</feature>
<dbReference type="SMART" id="SM01313">
    <property type="entry name" value="Sec3-PIP2_bind"/>
    <property type="match status" value="1"/>
</dbReference>
<dbReference type="KEGG" id="aqu:100633335"/>
<feature type="region of interest" description="Disordered" evidence="5">
    <location>
        <begin position="560"/>
        <end position="588"/>
    </location>
</feature>
<evidence type="ECO:0000256" key="5">
    <source>
        <dbReference type="SAM" id="MobiDB-lite"/>
    </source>
</evidence>